<gene>
    <name evidence="1" type="ORF">GCM10007989_27430</name>
</gene>
<sequence length="92" mass="10322">MSISKSQFMHSSLDGLIELEHGERQIALEYLADAWNMAEDDGVNTRSLAHASLFAALATFVRLYGDEATAELLHDLPDRIRTGEYNLDKILQ</sequence>
<name>A0A918VWM7_9HYPH</name>
<organism evidence="1 2">
    <name type="scientific">Devosia pacifica</name>
    <dbReference type="NCBI Taxonomy" id="1335967"/>
    <lineage>
        <taxon>Bacteria</taxon>
        <taxon>Pseudomonadati</taxon>
        <taxon>Pseudomonadota</taxon>
        <taxon>Alphaproteobacteria</taxon>
        <taxon>Hyphomicrobiales</taxon>
        <taxon>Devosiaceae</taxon>
        <taxon>Devosia</taxon>
    </lineage>
</organism>
<protein>
    <submittedName>
        <fullName evidence="1">Uncharacterized protein</fullName>
    </submittedName>
</protein>
<accession>A0A918VWM7</accession>
<comment type="caution">
    <text evidence="1">The sequence shown here is derived from an EMBL/GenBank/DDBJ whole genome shotgun (WGS) entry which is preliminary data.</text>
</comment>
<evidence type="ECO:0000313" key="2">
    <source>
        <dbReference type="Proteomes" id="UP000646579"/>
    </source>
</evidence>
<evidence type="ECO:0000313" key="1">
    <source>
        <dbReference type="EMBL" id="GHA30232.1"/>
    </source>
</evidence>
<dbReference type="Proteomes" id="UP000646579">
    <property type="component" value="Unassembled WGS sequence"/>
</dbReference>
<keyword evidence="2" id="KW-1185">Reference proteome</keyword>
<proteinExistence type="predicted"/>
<dbReference type="RefSeq" id="WP_244640199.1">
    <property type="nucleotide sequence ID" value="NZ_BMZE01000003.1"/>
</dbReference>
<reference evidence="1" key="2">
    <citation type="submission" date="2020-09" db="EMBL/GenBank/DDBJ databases">
        <authorList>
            <person name="Sun Q."/>
            <person name="Kim S."/>
        </authorList>
    </citation>
    <scope>NUCLEOTIDE SEQUENCE</scope>
    <source>
        <strain evidence="1">KCTC 32437</strain>
    </source>
</reference>
<dbReference type="AlphaFoldDB" id="A0A918VWM7"/>
<dbReference type="EMBL" id="BMZE01000003">
    <property type="protein sequence ID" value="GHA30232.1"/>
    <property type="molecule type" value="Genomic_DNA"/>
</dbReference>
<reference evidence="1" key="1">
    <citation type="journal article" date="2014" name="Int. J. Syst. Evol. Microbiol.">
        <title>Complete genome sequence of Corynebacterium casei LMG S-19264T (=DSM 44701T), isolated from a smear-ripened cheese.</title>
        <authorList>
            <consortium name="US DOE Joint Genome Institute (JGI-PGF)"/>
            <person name="Walter F."/>
            <person name="Albersmeier A."/>
            <person name="Kalinowski J."/>
            <person name="Ruckert C."/>
        </authorList>
    </citation>
    <scope>NUCLEOTIDE SEQUENCE</scope>
    <source>
        <strain evidence="1">KCTC 32437</strain>
    </source>
</reference>